<keyword evidence="1" id="KW-0694">RNA-binding</keyword>
<dbReference type="PROSITE" id="PS50889">
    <property type="entry name" value="S4"/>
    <property type="match status" value="1"/>
</dbReference>
<dbReference type="Proteomes" id="UP000289269">
    <property type="component" value="Unassembled WGS sequence"/>
</dbReference>
<evidence type="ECO:0000313" key="4">
    <source>
        <dbReference type="Proteomes" id="UP000289269"/>
    </source>
</evidence>
<dbReference type="Gene3D" id="3.10.290.10">
    <property type="entry name" value="RNA-binding S4 domain"/>
    <property type="match status" value="1"/>
</dbReference>
<evidence type="ECO:0000256" key="1">
    <source>
        <dbReference type="PROSITE-ProRule" id="PRU00182"/>
    </source>
</evidence>
<protein>
    <recommendedName>
        <fullName evidence="2">RNA-binding S4 domain-containing protein</fullName>
    </recommendedName>
</protein>
<evidence type="ECO:0000259" key="2">
    <source>
        <dbReference type="Pfam" id="PF01479"/>
    </source>
</evidence>
<reference evidence="3" key="1">
    <citation type="submission" date="2019-01" db="EMBL/GenBank/DDBJ databases">
        <title>Genomic signatures and co-occurrence patterns of the ultra-small Saccharimodia (Patescibacteria phylum) suggest a symbiotic lifestyle.</title>
        <authorList>
            <person name="Lemos L."/>
            <person name="Medeiros J."/>
            <person name="Andreote F."/>
            <person name="Fernandes G."/>
            <person name="Varani A."/>
            <person name="Oliveira G."/>
            <person name="Pylro V."/>
        </authorList>
    </citation>
    <scope>NUCLEOTIDE SEQUENCE [LARGE SCALE GENOMIC DNA]</scope>
    <source>
        <strain evidence="3">AMD01</strain>
    </source>
</reference>
<dbReference type="InterPro" id="IPR036986">
    <property type="entry name" value="S4_RNA-bd_sf"/>
</dbReference>
<dbReference type="SUPFAM" id="SSF55174">
    <property type="entry name" value="Alpha-L RNA-binding motif"/>
    <property type="match status" value="1"/>
</dbReference>
<organism evidence="3 4">
    <name type="scientific">Candidatus Chaera renei</name>
    <dbReference type="NCBI Taxonomy" id="2506947"/>
    <lineage>
        <taxon>Bacteria</taxon>
        <taxon>Candidatus Saccharimonadota</taxon>
        <taxon>Candidatus Saccharimonadia</taxon>
        <taxon>Candidatus Saccharimonadales</taxon>
        <taxon>Candidatus Saccharimonadaceae</taxon>
        <taxon>Candidatus Chaera</taxon>
    </lineage>
</organism>
<feature type="domain" description="RNA-binding S4" evidence="2">
    <location>
        <begin position="1"/>
        <end position="38"/>
    </location>
</feature>
<sequence length="38" mass="4651">MRLDVYLAAYWPEYSRSRWQRYLAEERVTVNGRTETSP</sequence>
<feature type="non-terminal residue" evidence="3">
    <location>
        <position position="38"/>
    </location>
</feature>
<name>A0A4Q0AJL3_9BACT</name>
<dbReference type="GO" id="GO:0003723">
    <property type="term" value="F:RNA binding"/>
    <property type="evidence" value="ECO:0007669"/>
    <property type="project" value="UniProtKB-KW"/>
</dbReference>
<dbReference type="AlphaFoldDB" id="A0A4Q0AJL3"/>
<proteinExistence type="predicted"/>
<keyword evidence="4" id="KW-1185">Reference proteome</keyword>
<comment type="caution">
    <text evidence="3">The sequence shown here is derived from an EMBL/GenBank/DDBJ whole genome shotgun (WGS) entry which is preliminary data.</text>
</comment>
<evidence type="ECO:0000313" key="3">
    <source>
        <dbReference type="EMBL" id="RWZ79584.1"/>
    </source>
</evidence>
<dbReference type="InterPro" id="IPR002942">
    <property type="entry name" value="S4_RNA-bd"/>
</dbReference>
<dbReference type="CDD" id="cd00165">
    <property type="entry name" value="S4"/>
    <property type="match status" value="1"/>
</dbReference>
<dbReference type="Pfam" id="PF01479">
    <property type="entry name" value="S4"/>
    <property type="match status" value="1"/>
</dbReference>
<gene>
    <name evidence="3" type="ORF">EOT04_01230</name>
</gene>
<dbReference type="EMBL" id="SCKW01000007">
    <property type="protein sequence ID" value="RWZ79584.1"/>
    <property type="molecule type" value="Genomic_DNA"/>
</dbReference>
<accession>A0A4Q0AJL3</accession>